<dbReference type="GO" id="GO:0003700">
    <property type="term" value="F:DNA-binding transcription factor activity"/>
    <property type="evidence" value="ECO:0007669"/>
    <property type="project" value="InterPro"/>
</dbReference>
<dbReference type="PANTHER" id="PTHR47894">
    <property type="entry name" value="HTH-TYPE TRANSCRIPTIONAL REGULATOR GADX"/>
    <property type="match status" value="1"/>
</dbReference>
<dbReference type="Proteomes" id="UP001141259">
    <property type="component" value="Unassembled WGS sequence"/>
</dbReference>
<dbReference type="RefSeq" id="WP_259627414.1">
    <property type="nucleotide sequence ID" value="NZ_JANYMP010000021.1"/>
</dbReference>
<evidence type="ECO:0000256" key="1">
    <source>
        <dbReference type="ARBA" id="ARBA00023015"/>
    </source>
</evidence>
<dbReference type="PANTHER" id="PTHR47894:SF1">
    <property type="entry name" value="HTH-TYPE TRANSCRIPTIONAL REGULATOR VQSM"/>
    <property type="match status" value="1"/>
</dbReference>
<dbReference type="SUPFAM" id="SSF46689">
    <property type="entry name" value="Homeodomain-like"/>
    <property type="match status" value="1"/>
</dbReference>
<accession>A0A9X2VUM1</accession>
<keyword evidence="3" id="KW-0804">Transcription</keyword>
<proteinExistence type="predicted"/>
<evidence type="ECO:0000313" key="6">
    <source>
        <dbReference type="Proteomes" id="UP001141259"/>
    </source>
</evidence>
<dbReference type="InterPro" id="IPR032687">
    <property type="entry name" value="AraC-type_N"/>
</dbReference>
<gene>
    <name evidence="5" type="ORF">NZH93_34180</name>
</gene>
<evidence type="ECO:0000313" key="5">
    <source>
        <dbReference type="EMBL" id="MCS7481928.1"/>
    </source>
</evidence>
<evidence type="ECO:0000256" key="3">
    <source>
        <dbReference type="ARBA" id="ARBA00023163"/>
    </source>
</evidence>
<dbReference type="InterPro" id="IPR018060">
    <property type="entry name" value="HTH_AraC"/>
</dbReference>
<dbReference type="AlphaFoldDB" id="A0A9X2VUM1"/>
<dbReference type="GO" id="GO:0005829">
    <property type="term" value="C:cytosol"/>
    <property type="evidence" value="ECO:0007669"/>
    <property type="project" value="TreeGrafter"/>
</dbReference>
<dbReference type="Pfam" id="PF12833">
    <property type="entry name" value="HTH_18"/>
    <property type="match status" value="1"/>
</dbReference>
<organism evidence="5 6">
    <name type="scientific">Umezawaea endophytica</name>
    <dbReference type="NCBI Taxonomy" id="1654476"/>
    <lineage>
        <taxon>Bacteria</taxon>
        <taxon>Bacillati</taxon>
        <taxon>Actinomycetota</taxon>
        <taxon>Actinomycetes</taxon>
        <taxon>Pseudonocardiales</taxon>
        <taxon>Pseudonocardiaceae</taxon>
        <taxon>Umezawaea</taxon>
    </lineage>
</organism>
<evidence type="ECO:0000256" key="2">
    <source>
        <dbReference type="ARBA" id="ARBA00023125"/>
    </source>
</evidence>
<dbReference type="InterPro" id="IPR009057">
    <property type="entry name" value="Homeodomain-like_sf"/>
</dbReference>
<protein>
    <submittedName>
        <fullName evidence="5">AraC family transcriptional regulator</fullName>
    </submittedName>
</protein>
<reference evidence="5" key="1">
    <citation type="submission" date="2022-08" db="EMBL/GenBank/DDBJ databases">
        <authorList>
            <person name="Tistechok S."/>
            <person name="Samborskyy M."/>
            <person name="Roman I."/>
        </authorList>
    </citation>
    <scope>NUCLEOTIDE SEQUENCE</scope>
    <source>
        <strain evidence="5">DSM 103496</strain>
    </source>
</reference>
<keyword evidence="1" id="KW-0805">Transcription regulation</keyword>
<name>A0A9X2VUM1_9PSEU</name>
<dbReference type="EMBL" id="JANYMP010000021">
    <property type="protein sequence ID" value="MCS7481928.1"/>
    <property type="molecule type" value="Genomic_DNA"/>
</dbReference>
<feature type="domain" description="HTH araC/xylS-type" evidence="4">
    <location>
        <begin position="227"/>
        <end position="325"/>
    </location>
</feature>
<sequence>MDRFALDPTAGALLHDLGISLPNVLRRAGLPADLLTRGPITLEPGEYFALWEAVEAEADSPDLVVRIGRSLSPEVFNPPMFAALCSRDLDIAARRLVGYKALTGPLRLNVTTDPEGLTLTCRWPDKPTPPPVLVIAELVFWVALARIGTRHDVRPLRFAVPDVPQDTRPFLDYLGIDVDKAPLPTITFAAADVHRPFLTANDLMWLYFEPELRKRLSEVTREASTTERVRAALLELLPAGQGTAQGVARSLAISTRTLQRRLLHERTTFQTVLTDTRTTLAHQYLRNDDLTVDQISFLLGYDDPKSFYRAYRTWTGSTPAQTRLAHMATTTAPHATAAADFPS</sequence>
<keyword evidence="2" id="KW-0238">DNA-binding</keyword>
<dbReference type="Pfam" id="PF12625">
    <property type="entry name" value="Arabinose_bd"/>
    <property type="match status" value="1"/>
</dbReference>
<dbReference type="SMART" id="SM00342">
    <property type="entry name" value="HTH_ARAC"/>
    <property type="match status" value="1"/>
</dbReference>
<comment type="caution">
    <text evidence="5">The sequence shown here is derived from an EMBL/GenBank/DDBJ whole genome shotgun (WGS) entry which is preliminary data.</text>
</comment>
<evidence type="ECO:0000259" key="4">
    <source>
        <dbReference type="PROSITE" id="PS01124"/>
    </source>
</evidence>
<keyword evidence="6" id="KW-1185">Reference proteome</keyword>
<dbReference type="GO" id="GO:0000976">
    <property type="term" value="F:transcription cis-regulatory region binding"/>
    <property type="evidence" value="ECO:0007669"/>
    <property type="project" value="TreeGrafter"/>
</dbReference>
<dbReference type="Gene3D" id="1.10.10.60">
    <property type="entry name" value="Homeodomain-like"/>
    <property type="match status" value="1"/>
</dbReference>
<dbReference type="PROSITE" id="PS01124">
    <property type="entry name" value="HTH_ARAC_FAMILY_2"/>
    <property type="match status" value="1"/>
</dbReference>